<dbReference type="Pfam" id="PF16198">
    <property type="entry name" value="TruB_C_2"/>
    <property type="match status" value="1"/>
</dbReference>
<feature type="compositionally biased region" description="Polar residues" evidence="6">
    <location>
        <begin position="248"/>
        <end position="259"/>
    </location>
</feature>
<dbReference type="Proteomes" id="UP000094020">
    <property type="component" value="Chromosome 3"/>
</dbReference>
<proteinExistence type="inferred from homology"/>
<dbReference type="RefSeq" id="XP_019012166.1">
    <property type="nucleotide sequence ID" value="XM_019154763.1"/>
</dbReference>
<evidence type="ECO:0000259" key="8">
    <source>
        <dbReference type="Pfam" id="PF16198"/>
    </source>
</evidence>
<dbReference type="InterPro" id="IPR014780">
    <property type="entry name" value="tRNA_psdUridine_synth_TruB"/>
</dbReference>
<evidence type="ECO:0000256" key="4">
    <source>
        <dbReference type="ARBA" id="ARBA00022694"/>
    </source>
</evidence>
<dbReference type="GO" id="GO:0160148">
    <property type="term" value="F:tRNA pseudouridine(55) synthase activity"/>
    <property type="evidence" value="ECO:0007669"/>
    <property type="project" value="UniProtKB-EC"/>
</dbReference>
<sequence>MPKSPSVPPLPLNGLFPIAKPSGPSSMKVIDSITSLLLDSKLFDDPERRRHAKGQRNKKKNTSHLGLKIGQGGTLDPLADGVLVIGVNRGTKHLNRFLECSKEYESIGLLGCMTTSMDSDDPVLSTSSWEHVTKEDVEKVLDRFRGEIYQVPPIFSALKMDGKPLYEYARESKPLPRPIPTRKCTVSIELVDYKPASVTPGDGGHDYRWPEKRLSEEEKIVFRKLTDIVSKAGTEPTKPKSESLISEEAQNTLNTTSSEPLKPEEGNQETTKKEENFVPDLGKPDYPEISPINGLRPPTFTVKMTVSSGTYVRSIVHDIGIALGCGAHVVKLTRTRQGEFSLYGDEEALASTSMSASIGDSGEVEMNAKNESKIVEEAEEATEGVSTGPTGGSIPWSVWTRALKERETILENERTEKEEAIMSGASAEEIHTNWSQEAIRQRRHNGEMKEWENELLRRFVPVPVPASGGHGAEYYKDR</sequence>
<dbReference type="STRING" id="1296096.A0A1B9I604"/>
<feature type="compositionally biased region" description="Basic and acidic residues" evidence="6">
    <location>
        <begin position="261"/>
        <end position="286"/>
    </location>
</feature>
<feature type="domain" description="Pseudouridine synthase II N-terminal" evidence="7">
    <location>
        <begin position="68"/>
        <end position="196"/>
    </location>
</feature>
<gene>
    <name evidence="9" type="ORF">I206_03009</name>
    <name evidence="10" type="ORF">I206_102656</name>
</gene>
<evidence type="ECO:0000313" key="10">
    <source>
        <dbReference type="EMBL" id="WWC68722.1"/>
    </source>
</evidence>
<dbReference type="Gene3D" id="3.30.2350.10">
    <property type="entry name" value="Pseudouridine synthase"/>
    <property type="match status" value="1"/>
</dbReference>
<dbReference type="KEGG" id="kpin:30171378"/>
<dbReference type="GO" id="GO:0003723">
    <property type="term" value="F:RNA binding"/>
    <property type="evidence" value="ECO:0007669"/>
    <property type="project" value="InterPro"/>
</dbReference>
<dbReference type="EMBL" id="CP144521">
    <property type="protein sequence ID" value="WWC68722.1"/>
    <property type="molecule type" value="Genomic_DNA"/>
</dbReference>
<evidence type="ECO:0000313" key="11">
    <source>
        <dbReference type="Proteomes" id="UP000094020"/>
    </source>
</evidence>
<comment type="similarity">
    <text evidence="2">Belongs to the pseudouridine synthase TruB family.</text>
</comment>
<name>A0A1B9I604_9TREE</name>
<feature type="region of interest" description="Disordered" evidence="6">
    <location>
        <begin position="46"/>
        <end position="65"/>
    </location>
</feature>
<evidence type="ECO:0000256" key="3">
    <source>
        <dbReference type="ARBA" id="ARBA00012787"/>
    </source>
</evidence>
<comment type="catalytic activity">
    <reaction evidence="1">
        <text>a uridine in mRNA = a pseudouridine in mRNA</text>
        <dbReference type="Rhea" id="RHEA:56644"/>
        <dbReference type="Rhea" id="RHEA-COMP:14658"/>
        <dbReference type="Rhea" id="RHEA-COMP:14659"/>
        <dbReference type="ChEBI" id="CHEBI:65314"/>
        <dbReference type="ChEBI" id="CHEBI:65315"/>
    </reaction>
</comment>
<evidence type="ECO:0000256" key="6">
    <source>
        <dbReference type="SAM" id="MobiDB-lite"/>
    </source>
</evidence>
<accession>A0A1B9I604</accession>
<organism evidence="9">
    <name type="scientific">Kwoniella pini CBS 10737</name>
    <dbReference type="NCBI Taxonomy" id="1296096"/>
    <lineage>
        <taxon>Eukaryota</taxon>
        <taxon>Fungi</taxon>
        <taxon>Dikarya</taxon>
        <taxon>Basidiomycota</taxon>
        <taxon>Agaricomycotina</taxon>
        <taxon>Tremellomycetes</taxon>
        <taxon>Tremellales</taxon>
        <taxon>Cryptococcaceae</taxon>
        <taxon>Kwoniella</taxon>
    </lineage>
</organism>
<dbReference type="EMBL" id="KI894009">
    <property type="protein sequence ID" value="OCF50947.1"/>
    <property type="molecule type" value="Genomic_DNA"/>
</dbReference>
<keyword evidence="5" id="KW-0413">Isomerase</keyword>
<dbReference type="GeneID" id="30171378"/>
<feature type="compositionally biased region" description="Basic residues" evidence="6">
    <location>
        <begin position="49"/>
        <end position="62"/>
    </location>
</feature>
<evidence type="ECO:0000259" key="7">
    <source>
        <dbReference type="Pfam" id="PF01509"/>
    </source>
</evidence>
<dbReference type="PANTHER" id="PTHR13767">
    <property type="entry name" value="TRNA-PSEUDOURIDINE SYNTHASE"/>
    <property type="match status" value="1"/>
</dbReference>
<dbReference type="GO" id="GO:0005634">
    <property type="term" value="C:nucleus"/>
    <property type="evidence" value="ECO:0007669"/>
    <property type="project" value="TreeGrafter"/>
</dbReference>
<feature type="domain" description="tRNA pseudouridylate synthase B C-terminal" evidence="8">
    <location>
        <begin position="313"/>
        <end position="345"/>
    </location>
</feature>
<dbReference type="GO" id="GO:0006400">
    <property type="term" value="P:tRNA modification"/>
    <property type="evidence" value="ECO:0007669"/>
    <property type="project" value="TreeGrafter"/>
</dbReference>
<protein>
    <recommendedName>
        <fullName evidence="3">tRNA pseudouridine(55) synthase</fullName>
        <ecNumber evidence="3">5.4.99.25</ecNumber>
    </recommendedName>
</protein>
<evidence type="ECO:0000256" key="2">
    <source>
        <dbReference type="ARBA" id="ARBA00008999"/>
    </source>
</evidence>
<dbReference type="InterPro" id="IPR002501">
    <property type="entry name" value="PsdUridine_synth_N"/>
</dbReference>
<dbReference type="SUPFAM" id="SSF55120">
    <property type="entry name" value="Pseudouridine synthase"/>
    <property type="match status" value="1"/>
</dbReference>
<dbReference type="AlphaFoldDB" id="A0A1B9I604"/>
<reference evidence="9" key="3">
    <citation type="submission" date="2016-07" db="EMBL/GenBank/DDBJ databases">
        <title>Evolution of pathogenesis and genome organization in the Tremellales.</title>
        <authorList>
            <person name="Cuomo C."/>
            <person name="Litvintseva A."/>
            <person name="Heitman J."/>
            <person name="Chen Y."/>
            <person name="Sun S."/>
            <person name="Springer D."/>
            <person name="Dromer F."/>
            <person name="Young S."/>
            <person name="Zeng Q."/>
            <person name="Chapman S."/>
            <person name="Gujja S."/>
            <person name="Saif S."/>
            <person name="Birren B."/>
        </authorList>
    </citation>
    <scope>NUCLEOTIDE SEQUENCE</scope>
    <source>
        <strain evidence="9">CBS 10737</strain>
    </source>
</reference>
<reference evidence="10" key="4">
    <citation type="submission" date="2024-02" db="EMBL/GenBank/DDBJ databases">
        <title>Comparative genomics of Cryptococcus and Kwoniella reveals pathogenesis evolution and contrasting modes of karyotype evolution via chromosome fusion or intercentromeric recombination.</title>
        <authorList>
            <person name="Coelho M.A."/>
            <person name="David-Palma M."/>
            <person name="Shea T."/>
            <person name="Bowers K."/>
            <person name="McGinley-Smith S."/>
            <person name="Mohammad A.W."/>
            <person name="Gnirke A."/>
            <person name="Yurkov A.M."/>
            <person name="Nowrousian M."/>
            <person name="Sun S."/>
            <person name="Cuomo C.A."/>
            <person name="Heitman J."/>
        </authorList>
    </citation>
    <scope>NUCLEOTIDE SEQUENCE</scope>
    <source>
        <strain evidence="10">CBS 10737</strain>
    </source>
</reference>
<reference evidence="9" key="1">
    <citation type="submission" date="2013-07" db="EMBL/GenBank/DDBJ databases">
        <title>The Genome Sequence of Cryptococcus pinus CBS10737.</title>
        <authorList>
            <consortium name="The Broad Institute Genome Sequencing Platform"/>
            <person name="Cuomo C."/>
            <person name="Litvintseva A."/>
            <person name="Chen Y."/>
            <person name="Heitman J."/>
            <person name="Sun S."/>
            <person name="Springer D."/>
            <person name="Dromer F."/>
            <person name="Young S.K."/>
            <person name="Zeng Q."/>
            <person name="Gargeya S."/>
            <person name="Fitzgerald M."/>
            <person name="Abouelleil A."/>
            <person name="Alvarado L."/>
            <person name="Berlin A.M."/>
            <person name="Chapman S.B."/>
            <person name="Dewar J."/>
            <person name="Goldberg J."/>
            <person name="Griggs A."/>
            <person name="Gujja S."/>
            <person name="Hansen M."/>
            <person name="Howarth C."/>
            <person name="Imamovic A."/>
            <person name="Larimer J."/>
            <person name="McCowan C."/>
            <person name="Murphy C."/>
            <person name="Pearson M."/>
            <person name="Priest M."/>
            <person name="Roberts A."/>
            <person name="Saif S."/>
            <person name="Shea T."/>
            <person name="Sykes S."/>
            <person name="Wortman J."/>
            <person name="Nusbaum C."/>
            <person name="Birren B."/>
        </authorList>
    </citation>
    <scope>NUCLEOTIDE SEQUENCE [LARGE SCALE GENOMIC DNA]</scope>
    <source>
        <strain evidence="9">CBS 10737</strain>
    </source>
</reference>
<keyword evidence="4" id="KW-0819">tRNA processing</keyword>
<dbReference type="InterPro" id="IPR020103">
    <property type="entry name" value="PsdUridine_synth_cat_dom_sf"/>
</dbReference>
<evidence type="ECO:0000313" key="9">
    <source>
        <dbReference type="EMBL" id="OCF50947.1"/>
    </source>
</evidence>
<dbReference type="EC" id="5.4.99.25" evidence="3"/>
<dbReference type="HAMAP" id="MF_01080">
    <property type="entry name" value="TruB_bact"/>
    <property type="match status" value="1"/>
</dbReference>
<dbReference type="Pfam" id="PF01509">
    <property type="entry name" value="TruB_N"/>
    <property type="match status" value="1"/>
</dbReference>
<feature type="region of interest" description="Disordered" evidence="6">
    <location>
        <begin position="232"/>
        <end position="294"/>
    </location>
</feature>
<evidence type="ECO:0000256" key="1">
    <source>
        <dbReference type="ARBA" id="ARBA00001166"/>
    </source>
</evidence>
<dbReference type="GO" id="GO:1990481">
    <property type="term" value="P:mRNA pseudouridine synthesis"/>
    <property type="evidence" value="ECO:0007669"/>
    <property type="project" value="TreeGrafter"/>
</dbReference>
<dbReference type="InterPro" id="IPR032819">
    <property type="entry name" value="TruB_C"/>
</dbReference>
<reference evidence="10" key="2">
    <citation type="submission" date="2013-07" db="EMBL/GenBank/DDBJ databases">
        <authorList>
            <consortium name="The Broad Institute Genome Sequencing Platform"/>
            <person name="Cuomo C."/>
            <person name="Litvintseva A."/>
            <person name="Chen Y."/>
            <person name="Heitman J."/>
            <person name="Sun S."/>
            <person name="Springer D."/>
            <person name="Dromer F."/>
            <person name="Young S.K."/>
            <person name="Zeng Q."/>
            <person name="Gargeya S."/>
            <person name="Fitzgerald M."/>
            <person name="Abouelleil A."/>
            <person name="Alvarado L."/>
            <person name="Berlin A.M."/>
            <person name="Chapman S.B."/>
            <person name="Dewar J."/>
            <person name="Goldberg J."/>
            <person name="Griggs A."/>
            <person name="Gujja S."/>
            <person name="Hansen M."/>
            <person name="Howarth C."/>
            <person name="Imamovic A."/>
            <person name="Larimer J."/>
            <person name="McCowan C."/>
            <person name="Murphy C."/>
            <person name="Pearson M."/>
            <person name="Priest M."/>
            <person name="Roberts A."/>
            <person name="Saif S."/>
            <person name="Shea T."/>
            <person name="Sykes S."/>
            <person name="Wortman J."/>
            <person name="Nusbaum C."/>
            <person name="Birren B."/>
        </authorList>
    </citation>
    <scope>NUCLEOTIDE SEQUENCE</scope>
    <source>
        <strain evidence="10">CBS 10737</strain>
    </source>
</reference>
<evidence type="ECO:0000256" key="5">
    <source>
        <dbReference type="ARBA" id="ARBA00023235"/>
    </source>
</evidence>
<dbReference type="OrthoDB" id="9995526at2759"/>
<dbReference type="PANTHER" id="PTHR13767:SF2">
    <property type="entry name" value="PSEUDOURIDYLATE SYNTHASE TRUB1"/>
    <property type="match status" value="1"/>
</dbReference>
<keyword evidence="11" id="KW-1185">Reference proteome</keyword>